<feature type="transmembrane region" description="Helical" evidence="1">
    <location>
        <begin position="150"/>
        <end position="167"/>
    </location>
</feature>
<keyword evidence="1" id="KW-1133">Transmembrane helix</keyword>
<feature type="transmembrane region" description="Helical" evidence="1">
    <location>
        <begin position="40"/>
        <end position="64"/>
    </location>
</feature>
<accession>A0ABW1X6N9</accession>
<protein>
    <recommendedName>
        <fullName evidence="4">Transmembrane protein</fullName>
    </recommendedName>
</protein>
<comment type="caution">
    <text evidence="2">The sequence shown here is derived from an EMBL/GenBank/DDBJ whole genome shotgun (WGS) entry which is preliminary data.</text>
</comment>
<name>A0ABW1X6N9_9ACTN</name>
<evidence type="ECO:0000313" key="2">
    <source>
        <dbReference type="EMBL" id="MFC6397862.1"/>
    </source>
</evidence>
<keyword evidence="1" id="KW-0472">Membrane</keyword>
<reference evidence="3" key="1">
    <citation type="journal article" date="2019" name="Int. J. Syst. Evol. Microbiol.">
        <title>The Global Catalogue of Microorganisms (GCM) 10K type strain sequencing project: providing services to taxonomists for standard genome sequencing and annotation.</title>
        <authorList>
            <consortium name="The Broad Institute Genomics Platform"/>
            <consortium name="The Broad Institute Genome Sequencing Center for Infectious Disease"/>
            <person name="Wu L."/>
            <person name="Ma J."/>
        </authorList>
    </citation>
    <scope>NUCLEOTIDE SEQUENCE [LARGE SCALE GENOMIC DNA]</scope>
    <source>
        <strain evidence="3">CGMCC 1.15277</strain>
    </source>
</reference>
<gene>
    <name evidence="2" type="ORF">ACFP57_12845</name>
</gene>
<feature type="transmembrane region" description="Helical" evidence="1">
    <location>
        <begin position="126"/>
        <end position="144"/>
    </location>
</feature>
<proteinExistence type="predicted"/>
<sequence>MENVATHTGPQVIETLPPLDELRPQVPISPATGQPRRSKWMVVAMSFLYASAVVAAVSLAKGWWDAIHMHTFPHAVKIIEWWQPRPGGWRSIVAVVLMFALGGLMTAAPAIAGFNAWNGYRWSRPAAIVATVVALGAFAMNSWALPALPLAAIGAALLWLPAVSRYFRHWDEFRAGSVIVPRRTPDHVVYGALPRFR</sequence>
<keyword evidence="3" id="KW-1185">Reference proteome</keyword>
<evidence type="ECO:0008006" key="4">
    <source>
        <dbReference type="Google" id="ProtNLM"/>
    </source>
</evidence>
<dbReference type="RefSeq" id="WP_343886925.1">
    <property type="nucleotide sequence ID" value="NZ_BAAAKI010000025.1"/>
</dbReference>
<dbReference type="Proteomes" id="UP001596266">
    <property type="component" value="Unassembled WGS sequence"/>
</dbReference>
<evidence type="ECO:0000256" key="1">
    <source>
        <dbReference type="SAM" id="Phobius"/>
    </source>
</evidence>
<keyword evidence="1" id="KW-0812">Transmembrane</keyword>
<organism evidence="2 3">
    <name type="scientific">Luteococcus sanguinis</name>
    <dbReference type="NCBI Taxonomy" id="174038"/>
    <lineage>
        <taxon>Bacteria</taxon>
        <taxon>Bacillati</taxon>
        <taxon>Actinomycetota</taxon>
        <taxon>Actinomycetes</taxon>
        <taxon>Propionibacteriales</taxon>
        <taxon>Propionibacteriaceae</taxon>
        <taxon>Luteococcus</taxon>
    </lineage>
</organism>
<dbReference type="EMBL" id="JBHSUA010000024">
    <property type="protein sequence ID" value="MFC6397862.1"/>
    <property type="molecule type" value="Genomic_DNA"/>
</dbReference>
<feature type="transmembrane region" description="Helical" evidence="1">
    <location>
        <begin position="92"/>
        <end position="114"/>
    </location>
</feature>
<evidence type="ECO:0000313" key="3">
    <source>
        <dbReference type="Proteomes" id="UP001596266"/>
    </source>
</evidence>